<dbReference type="Proteomes" id="UP000027982">
    <property type="component" value="Chromosome"/>
</dbReference>
<proteinExistence type="predicted"/>
<dbReference type="KEGG" id="fgi:OP10G_3596"/>
<sequence length="155" mass="17990">MLPVPDPEPDYEEAMDPVEPTSHEYRAAIEALSMWQQERDRLFFRSPDVGPDPYELPYTLSNVSPTDLARAFERLLKKAQPEQMEHLSKPRKSLADQMEVVLLAISFEWRSLEQLVVEPFTRSDAVYWFLALLELIRLGQVRARLNEDGVEFARA</sequence>
<dbReference type="HOGENOM" id="CLU_1692888_0_0_0"/>
<reference evidence="1 2" key="1">
    <citation type="journal article" date="2014" name="PLoS ONE">
        <title>The first complete genome sequence of the class fimbriimonadia in the phylum armatimonadetes.</title>
        <authorList>
            <person name="Hu Z.Y."/>
            <person name="Wang Y.Z."/>
            <person name="Im W.T."/>
            <person name="Wang S.Y."/>
            <person name="Zhao G.P."/>
            <person name="Zheng H.J."/>
            <person name="Quan Z.X."/>
        </authorList>
    </citation>
    <scope>NUCLEOTIDE SEQUENCE [LARGE SCALE GENOMIC DNA]</scope>
    <source>
        <strain evidence="1">Gsoil 348</strain>
    </source>
</reference>
<name>A0A068NYH1_FIMGI</name>
<protein>
    <submittedName>
        <fullName evidence="1">Segregation and condensation protein A</fullName>
    </submittedName>
</protein>
<dbReference type="OrthoDB" id="9811016at2"/>
<accession>A0A068NYH1</accession>
<evidence type="ECO:0000313" key="2">
    <source>
        <dbReference type="Proteomes" id="UP000027982"/>
    </source>
</evidence>
<dbReference type="AlphaFoldDB" id="A0A068NYH1"/>
<dbReference type="EMBL" id="CP007139">
    <property type="protein sequence ID" value="AIE86964.1"/>
    <property type="molecule type" value="Genomic_DNA"/>
</dbReference>
<keyword evidence="2" id="KW-1185">Reference proteome</keyword>
<gene>
    <name evidence="1" type="ORF">OP10G_3596</name>
</gene>
<evidence type="ECO:0000313" key="1">
    <source>
        <dbReference type="EMBL" id="AIE86964.1"/>
    </source>
</evidence>
<dbReference type="STRING" id="661478.OP10G_3596"/>
<dbReference type="eggNOG" id="COG1354">
    <property type="taxonomic scope" value="Bacteria"/>
</dbReference>
<organism evidence="1 2">
    <name type="scientific">Fimbriimonas ginsengisoli Gsoil 348</name>
    <dbReference type="NCBI Taxonomy" id="661478"/>
    <lineage>
        <taxon>Bacteria</taxon>
        <taxon>Bacillati</taxon>
        <taxon>Armatimonadota</taxon>
        <taxon>Fimbriimonadia</taxon>
        <taxon>Fimbriimonadales</taxon>
        <taxon>Fimbriimonadaceae</taxon>
        <taxon>Fimbriimonas</taxon>
    </lineage>
</organism>